<feature type="signal peptide" evidence="9">
    <location>
        <begin position="1"/>
        <end position="26"/>
    </location>
</feature>
<keyword evidence="4" id="KW-0134">Cell wall</keyword>
<dbReference type="Gene3D" id="3.80.20.20">
    <property type="entry name" value="Receptor L-domain"/>
    <property type="match status" value="2"/>
</dbReference>
<evidence type="ECO:0000256" key="4">
    <source>
        <dbReference type="ARBA" id="ARBA00022512"/>
    </source>
</evidence>
<dbReference type="PANTHER" id="PTHR31018:SF3">
    <property type="entry name" value="RECEPTOR PROTEIN-TYROSINE KINASE"/>
    <property type="match status" value="1"/>
</dbReference>
<comment type="subcellular location">
    <subcellularLocation>
        <location evidence="2">Cell membrane</location>
        <topology evidence="2">Lipid-anchor</topology>
        <topology evidence="2">GPI-anchor</topology>
    </subcellularLocation>
    <subcellularLocation>
        <location evidence="1">Secreted</location>
        <location evidence="1">Cell wall</location>
    </subcellularLocation>
</comment>
<feature type="compositionally biased region" description="Basic and acidic residues" evidence="8">
    <location>
        <begin position="42"/>
        <end position="56"/>
    </location>
</feature>
<dbReference type="SUPFAM" id="SSF52058">
    <property type="entry name" value="L domain-like"/>
    <property type="match status" value="2"/>
</dbReference>
<dbReference type="InterPro" id="IPR036941">
    <property type="entry name" value="Rcpt_L-dom_sf"/>
</dbReference>
<dbReference type="GO" id="GO:0031505">
    <property type="term" value="P:fungal-type cell wall organization"/>
    <property type="evidence" value="ECO:0007669"/>
    <property type="project" value="TreeGrafter"/>
</dbReference>
<dbReference type="AlphaFoldDB" id="A0A1E4TZU6"/>
<sequence>MRLNSFKFVVLLTWVANVLKFATCLAALDSDAKALIEEISSRGRGDKPDSIKHTDGKQQQQALKPDTDSYFVQEEIPEHCSKDHYYINSSADLSEIADCETISGTISITDYEGSFLNLGDIKHIRGSLIIKNAHNLVRIEGIAVQNIASAMWLQELTSLTSLYFPSLVTVNEIYWKVLPILTTVSFDTGIQNVNRITVSDTSLTGFSGFDVEKLEKLDVNNNRFLESVDSQVKKVSEELSIAANAKNVVVKFPQLTWANNITVRDVSSLDIGSLEEVEASIGFIDNLFSSLKAPKLKNVGGTLMISENEILSDVQFPNLTQIGGGLMIVNNTEIDKINFFPNLQAIGGAIKFSGDFKDFSFSKLRLVKGSASIKTTSDNFDCSRWMRTDATAFVRGGKIECAAAARTSETIHVDKDGIVTGSISGKESGIGSSSSDASESICRPATFILLSVLTLNFFYLLAEW</sequence>
<evidence type="ECO:0000256" key="2">
    <source>
        <dbReference type="ARBA" id="ARBA00004609"/>
    </source>
</evidence>
<keyword evidence="5" id="KW-0964">Secreted</keyword>
<evidence type="ECO:0000313" key="12">
    <source>
        <dbReference type="Proteomes" id="UP000094236"/>
    </source>
</evidence>
<dbReference type="GO" id="GO:0005886">
    <property type="term" value="C:plasma membrane"/>
    <property type="evidence" value="ECO:0007669"/>
    <property type="project" value="UniProtKB-SubCell"/>
</dbReference>
<evidence type="ECO:0000256" key="7">
    <source>
        <dbReference type="ARBA" id="ARBA00023180"/>
    </source>
</evidence>
<dbReference type="GO" id="GO:0009986">
    <property type="term" value="C:cell surface"/>
    <property type="evidence" value="ECO:0007669"/>
    <property type="project" value="TreeGrafter"/>
</dbReference>
<dbReference type="EMBL" id="KV454012">
    <property type="protein sequence ID" value="ODV97257.1"/>
    <property type="molecule type" value="Genomic_DNA"/>
</dbReference>
<keyword evidence="6 9" id="KW-0732">Signal</keyword>
<accession>A0A1E4TZU6</accession>
<evidence type="ECO:0000256" key="5">
    <source>
        <dbReference type="ARBA" id="ARBA00022525"/>
    </source>
</evidence>
<proteinExistence type="inferred from homology"/>
<feature type="domain" description="Receptor L-domain" evidence="10">
    <location>
        <begin position="299"/>
        <end position="353"/>
    </location>
</feature>
<dbReference type="STRING" id="669874.A0A1E4TZU6"/>
<dbReference type="InterPro" id="IPR000494">
    <property type="entry name" value="Rcpt_L-dom"/>
</dbReference>
<feature type="chain" id="PRO_5009163405" description="Receptor L-domain domain-containing protein" evidence="9">
    <location>
        <begin position="27"/>
        <end position="464"/>
    </location>
</feature>
<name>A0A1E4TZU6_PACTA</name>
<dbReference type="Proteomes" id="UP000094236">
    <property type="component" value="Unassembled WGS sequence"/>
</dbReference>
<reference evidence="12" key="1">
    <citation type="submission" date="2016-05" db="EMBL/GenBank/DDBJ databases">
        <title>Comparative genomics of biotechnologically important yeasts.</title>
        <authorList>
            <consortium name="DOE Joint Genome Institute"/>
            <person name="Riley R."/>
            <person name="Haridas S."/>
            <person name="Wolfe K.H."/>
            <person name="Lopes M.R."/>
            <person name="Hittinger C.T."/>
            <person name="Goker M."/>
            <person name="Salamov A."/>
            <person name="Wisecaver J."/>
            <person name="Long T.M."/>
            <person name="Aerts A.L."/>
            <person name="Barry K."/>
            <person name="Choi C."/>
            <person name="Clum A."/>
            <person name="Coughlan A.Y."/>
            <person name="Deshpande S."/>
            <person name="Douglass A.P."/>
            <person name="Hanson S.J."/>
            <person name="Klenk H.-P."/>
            <person name="Labutti K."/>
            <person name="Lapidus A."/>
            <person name="Lindquist E."/>
            <person name="Lipzen A."/>
            <person name="Meier-Kolthoff J.P."/>
            <person name="Ohm R.A."/>
            <person name="Otillar R.P."/>
            <person name="Pangilinan J."/>
            <person name="Peng Y."/>
            <person name="Rokas A."/>
            <person name="Rosa C.A."/>
            <person name="Scheuner C."/>
            <person name="Sibirny A.A."/>
            <person name="Slot J.C."/>
            <person name="Stielow J.B."/>
            <person name="Sun H."/>
            <person name="Kurtzman C.P."/>
            <person name="Blackwell M."/>
            <person name="Grigoriev I.V."/>
            <person name="Jeffries T.W."/>
        </authorList>
    </citation>
    <scope>NUCLEOTIDE SEQUENCE [LARGE SCALE GENOMIC DNA]</scope>
    <source>
        <strain evidence="12">NRRL Y-2460</strain>
    </source>
</reference>
<evidence type="ECO:0000256" key="1">
    <source>
        <dbReference type="ARBA" id="ARBA00004191"/>
    </source>
</evidence>
<dbReference type="GO" id="GO:0009277">
    <property type="term" value="C:fungal-type cell wall"/>
    <property type="evidence" value="ECO:0007669"/>
    <property type="project" value="TreeGrafter"/>
</dbReference>
<protein>
    <recommendedName>
        <fullName evidence="10">Receptor L-domain domain-containing protein</fullName>
    </recommendedName>
</protein>
<evidence type="ECO:0000313" key="11">
    <source>
        <dbReference type="EMBL" id="ODV97257.1"/>
    </source>
</evidence>
<evidence type="ECO:0000256" key="6">
    <source>
        <dbReference type="ARBA" id="ARBA00022729"/>
    </source>
</evidence>
<feature type="region of interest" description="Disordered" evidence="8">
    <location>
        <begin position="42"/>
        <end position="64"/>
    </location>
</feature>
<evidence type="ECO:0000256" key="8">
    <source>
        <dbReference type="SAM" id="MobiDB-lite"/>
    </source>
</evidence>
<dbReference type="Pfam" id="PF01030">
    <property type="entry name" value="Recep_L_domain"/>
    <property type="match status" value="1"/>
</dbReference>
<organism evidence="11 12">
    <name type="scientific">Pachysolen tannophilus NRRL Y-2460</name>
    <dbReference type="NCBI Taxonomy" id="669874"/>
    <lineage>
        <taxon>Eukaryota</taxon>
        <taxon>Fungi</taxon>
        <taxon>Dikarya</taxon>
        <taxon>Ascomycota</taxon>
        <taxon>Saccharomycotina</taxon>
        <taxon>Pichiomycetes</taxon>
        <taxon>Pachysolenaceae</taxon>
        <taxon>Pachysolen</taxon>
    </lineage>
</organism>
<evidence type="ECO:0000259" key="10">
    <source>
        <dbReference type="Pfam" id="PF01030"/>
    </source>
</evidence>
<evidence type="ECO:0000256" key="9">
    <source>
        <dbReference type="SAM" id="SignalP"/>
    </source>
</evidence>
<gene>
    <name evidence="11" type="ORF">PACTADRAFT_55668</name>
</gene>
<dbReference type="PANTHER" id="PTHR31018">
    <property type="entry name" value="SPORULATION-SPECIFIC PROTEIN-RELATED"/>
    <property type="match status" value="1"/>
</dbReference>
<comment type="similarity">
    <text evidence="3">Belongs to the SPS2 family.</text>
</comment>
<keyword evidence="7" id="KW-0325">Glycoprotein</keyword>
<dbReference type="OrthoDB" id="536881at2759"/>
<evidence type="ECO:0000256" key="3">
    <source>
        <dbReference type="ARBA" id="ARBA00005798"/>
    </source>
</evidence>
<keyword evidence="12" id="KW-1185">Reference proteome</keyword>
<dbReference type="InterPro" id="IPR051648">
    <property type="entry name" value="CWI-Assembly_Regulator"/>
</dbReference>